<dbReference type="AlphaFoldDB" id="A0A6M7U9G0"/>
<evidence type="ECO:0000313" key="2">
    <source>
        <dbReference type="EMBL" id="OBQ72247.1"/>
    </source>
</evidence>
<organism evidence="2 3">
    <name type="scientific">Rhizobium loti</name>
    <name type="common">Mesorhizobium loti</name>
    <dbReference type="NCBI Taxonomy" id="381"/>
    <lineage>
        <taxon>Bacteria</taxon>
        <taxon>Pseudomonadati</taxon>
        <taxon>Pseudomonadota</taxon>
        <taxon>Alphaproteobacteria</taxon>
        <taxon>Hyphomicrobiales</taxon>
        <taxon>Phyllobacteriaceae</taxon>
        <taxon>Mesorhizobium</taxon>
    </lineage>
</organism>
<feature type="region of interest" description="Disordered" evidence="1">
    <location>
        <begin position="163"/>
        <end position="208"/>
    </location>
</feature>
<name>A0A6M7U9G0_RHILI</name>
<evidence type="ECO:0000313" key="3">
    <source>
        <dbReference type="Proteomes" id="UP000093737"/>
    </source>
</evidence>
<sequence length="208" mass="23169">MHDSAWTAKAVEHLVVEAAATAMLLPRERGPRAFGNSMPTPLRDWSNYGQEPSRYIRRPSPAAIDRMMLAVDTMNHLADEGDRILVHAWSWQKARRGKFLNDFAAREGVNCRTLRRRISVLCGTMADRLNCARKPAAGASLEEIEAAEAPECAPAPLARSPAFLLAPDARPRHDPDSPELAELAKRIERGNRRREKMRRAANGSERAA</sequence>
<reference evidence="2 3" key="1">
    <citation type="submission" date="2016-05" db="EMBL/GenBank/DDBJ databases">
        <authorList>
            <person name="Ramsay J.P."/>
        </authorList>
    </citation>
    <scope>NUCLEOTIDE SEQUENCE [LARGE SCALE GENOMIC DNA]</scope>
    <source>
        <strain evidence="2 3">NZP2042</strain>
    </source>
</reference>
<gene>
    <name evidence="2" type="ORF">A8145_05345</name>
</gene>
<dbReference type="Proteomes" id="UP000093737">
    <property type="component" value="Unassembled WGS sequence"/>
</dbReference>
<protein>
    <submittedName>
        <fullName evidence="2">Uncharacterized protein</fullName>
    </submittedName>
</protein>
<proteinExistence type="predicted"/>
<accession>A0A6M7U9G0</accession>
<dbReference type="EMBL" id="LYTK01000001">
    <property type="protein sequence ID" value="OBQ72247.1"/>
    <property type="molecule type" value="Genomic_DNA"/>
</dbReference>
<comment type="caution">
    <text evidence="2">The sequence shown here is derived from an EMBL/GenBank/DDBJ whole genome shotgun (WGS) entry which is preliminary data.</text>
</comment>
<feature type="compositionally biased region" description="Basic and acidic residues" evidence="1">
    <location>
        <begin position="169"/>
        <end position="190"/>
    </location>
</feature>
<evidence type="ECO:0000256" key="1">
    <source>
        <dbReference type="SAM" id="MobiDB-lite"/>
    </source>
</evidence>